<sequence>MRLPSIRPTLKDAGVVYERMDACKLCYSLSLGQHSSSCPETEAFGNLILGHGELDMFQCIRFQIKLRVDVTIRQSIQLK</sequence>
<dbReference type="Proteomes" id="UP000278807">
    <property type="component" value="Unassembled WGS sequence"/>
</dbReference>
<organism evidence="3">
    <name type="scientific">Rodentolepis nana</name>
    <name type="common">Dwarf tapeworm</name>
    <name type="synonym">Hymenolepis nana</name>
    <dbReference type="NCBI Taxonomy" id="102285"/>
    <lineage>
        <taxon>Eukaryota</taxon>
        <taxon>Metazoa</taxon>
        <taxon>Spiralia</taxon>
        <taxon>Lophotrochozoa</taxon>
        <taxon>Platyhelminthes</taxon>
        <taxon>Cestoda</taxon>
        <taxon>Eucestoda</taxon>
        <taxon>Cyclophyllidea</taxon>
        <taxon>Hymenolepididae</taxon>
        <taxon>Rodentolepis</taxon>
    </lineage>
</organism>
<evidence type="ECO:0000313" key="3">
    <source>
        <dbReference type="WBParaSite" id="HNAJ_0001311801-mRNA-1"/>
    </source>
</evidence>
<protein>
    <submittedName>
        <fullName evidence="3">Zf-CCHC_4 domain-containing protein</fullName>
    </submittedName>
</protein>
<name>A0A0R3TZ19_RODNA</name>
<dbReference type="AlphaFoldDB" id="A0A0R3TZ19"/>
<dbReference type="WBParaSite" id="HNAJ_0001311801-mRNA-1">
    <property type="protein sequence ID" value="HNAJ_0001311801-mRNA-1"/>
    <property type="gene ID" value="HNAJ_0001311801"/>
</dbReference>
<reference evidence="1 2" key="2">
    <citation type="submission" date="2018-11" db="EMBL/GenBank/DDBJ databases">
        <authorList>
            <consortium name="Pathogen Informatics"/>
        </authorList>
    </citation>
    <scope>NUCLEOTIDE SEQUENCE [LARGE SCALE GENOMIC DNA]</scope>
</reference>
<keyword evidence="2" id="KW-1185">Reference proteome</keyword>
<proteinExistence type="predicted"/>
<dbReference type="EMBL" id="UZAE01014981">
    <property type="protein sequence ID" value="VDO14920.1"/>
    <property type="molecule type" value="Genomic_DNA"/>
</dbReference>
<reference evidence="3" key="1">
    <citation type="submission" date="2017-02" db="UniProtKB">
        <authorList>
            <consortium name="WormBaseParasite"/>
        </authorList>
    </citation>
    <scope>IDENTIFICATION</scope>
</reference>
<evidence type="ECO:0000313" key="2">
    <source>
        <dbReference type="Proteomes" id="UP000278807"/>
    </source>
</evidence>
<gene>
    <name evidence="1" type="ORF">HNAJ_LOCUS13092</name>
</gene>
<evidence type="ECO:0000313" key="1">
    <source>
        <dbReference type="EMBL" id="VDO14920.1"/>
    </source>
</evidence>
<accession>A0A0R3TZ19</accession>